<reference evidence="2" key="1">
    <citation type="submission" date="2021-03" db="EMBL/GenBank/DDBJ databases">
        <title>Evolutionary innovations through gain and loss of genes in the ectomycorrhizal Boletales.</title>
        <authorList>
            <person name="Wu G."/>
            <person name="Miyauchi S."/>
            <person name="Morin E."/>
            <person name="Yang Z.-L."/>
            <person name="Xu J."/>
            <person name="Martin F.M."/>
        </authorList>
    </citation>
    <scope>NUCLEOTIDE SEQUENCE</scope>
    <source>
        <strain evidence="2">BR01</strain>
    </source>
</reference>
<organism evidence="2 3">
    <name type="scientific">Boletus reticuloceps</name>
    <dbReference type="NCBI Taxonomy" id="495285"/>
    <lineage>
        <taxon>Eukaryota</taxon>
        <taxon>Fungi</taxon>
        <taxon>Dikarya</taxon>
        <taxon>Basidiomycota</taxon>
        <taxon>Agaricomycotina</taxon>
        <taxon>Agaricomycetes</taxon>
        <taxon>Agaricomycetidae</taxon>
        <taxon>Boletales</taxon>
        <taxon>Boletineae</taxon>
        <taxon>Boletaceae</taxon>
        <taxon>Boletoideae</taxon>
        <taxon>Boletus</taxon>
    </lineage>
</organism>
<evidence type="ECO:0000313" key="3">
    <source>
        <dbReference type="Proteomes" id="UP000683000"/>
    </source>
</evidence>
<dbReference type="EMBL" id="JAGFBS010000023">
    <property type="protein sequence ID" value="KAG6373248.1"/>
    <property type="molecule type" value="Genomic_DNA"/>
</dbReference>
<feature type="compositionally biased region" description="Low complexity" evidence="1">
    <location>
        <begin position="364"/>
        <end position="386"/>
    </location>
</feature>
<feature type="region of interest" description="Disordered" evidence="1">
    <location>
        <begin position="1"/>
        <end position="47"/>
    </location>
</feature>
<evidence type="ECO:0000256" key="1">
    <source>
        <dbReference type="SAM" id="MobiDB-lite"/>
    </source>
</evidence>
<sequence>MSSLPNIDQPASKAEHINRHDANLNTASQSVHERDTTSEFSHPKDSESTKLCTFLDDRAYDDASSVTFQDEFLWHQVGVNKYSQKIPSMIVPALLQGFRNVSPSRSPLDEFELEDIFREADEDSSNPGDGVPRYSATQKGKWKAQADGDVMQSSSGVVKPPSPQFQFRSIFDIAENWVMHTRPILQDYADRQTSLPLGRRLEVTIDEPPKFILGAVQLLVNRDQKGCAGRSGRLGPQLIENFVDIDRWAKEYFRSRHDLQVVDSDVPALLTIVINNFYEGQVQLIDRLVEFALENMHFCGRSSLNVEDFAFGFDFKMSQDLPFYVETSSQIREPLPIPAVEVRPTTPEPVITHSGRQVKPTKRAQAASEQAHANANGRRNKGNNSSQLNNKEAAKSSAPARQKKSSTQPSAQRTVKEIPVPSHAESDMATPDPPKTTSGRTKPRPTRPSNLGLPPILPISSSTPGITSSHSNDSSKPEPSASGAADSPKGSGSKGVNPAIDPPLRLKIRLPAPSLPTSTVSAARGSESTISKTSSPTAQTNPSADAAETTKKERVARRPGVARPRGPRNGRGRGRGRERESASVIPSTGSSTALLHAADRSTGTGDDDPSTSQNTPTSPPLAADPGHPQRKKRKLEDCDD</sequence>
<feature type="region of interest" description="Disordered" evidence="1">
    <location>
        <begin position="336"/>
        <end position="640"/>
    </location>
</feature>
<dbReference type="OrthoDB" id="3061761at2759"/>
<feature type="compositionally biased region" description="Low complexity" evidence="1">
    <location>
        <begin position="448"/>
        <end position="472"/>
    </location>
</feature>
<dbReference type="Proteomes" id="UP000683000">
    <property type="component" value="Unassembled WGS sequence"/>
</dbReference>
<feature type="compositionally biased region" description="Basic residues" evidence="1">
    <location>
        <begin position="565"/>
        <end position="574"/>
    </location>
</feature>
<comment type="caution">
    <text evidence="2">The sequence shown here is derived from an EMBL/GenBank/DDBJ whole genome shotgun (WGS) entry which is preliminary data.</text>
</comment>
<feature type="region of interest" description="Disordered" evidence="1">
    <location>
        <begin position="119"/>
        <end position="139"/>
    </location>
</feature>
<protein>
    <submittedName>
        <fullName evidence="2">Uncharacterized protein</fullName>
    </submittedName>
</protein>
<keyword evidence="3" id="KW-1185">Reference proteome</keyword>
<name>A0A8I3A7Q7_9AGAM</name>
<accession>A0A8I3A7Q7</accession>
<gene>
    <name evidence="2" type="ORF">JVT61DRAFT_6874</name>
</gene>
<feature type="compositionally biased region" description="Basic and acidic residues" evidence="1">
    <location>
        <begin position="13"/>
        <end position="22"/>
    </location>
</feature>
<evidence type="ECO:0000313" key="2">
    <source>
        <dbReference type="EMBL" id="KAG6373248.1"/>
    </source>
</evidence>
<feature type="compositionally biased region" description="Polar residues" evidence="1">
    <location>
        <begin position="515"/>
        <end position="543"/>
    </location>
</feature>
<dbReference type="AlphaFoldDB" id="A0A8I3A7Q7"/>
<proteinExistence type="predicted"/>
<feature type="compositionally biased region" description="Basic and acidic residues" evidence="1">
    <location>
        <begin position="31"/>
        <end position="47"/>
    </location>
</feature>